<reference evidence="1 2" key="1">
    <citation type="submission" date="2018-08" db="EMBL/GenBank/DDBJ databases">
        <title>A genome reference for cultivated species of the human gut microbiota.</title>
        <authorList>
            <person name="Zou Y."/>
            <person name="Xue W."/>
            <person name="Luo G."/>
        </authorList>
    </citation>
    <scope>NUCLEOTIDE SEQUENCE [LARGE SCALE GENOMIC DNA]</scope>
    <source>
        <strain evidence="1 2">AF42-9</strain>
    </source>
</reference>
<sequence length="62" mass="7112">MYPIGSNTNSYYDSEKTKISGKSGALTTKEMKQQASFQGWDFDNIWTIQEGVDYPKLRSLQK</sequence>
<gene>
    <name evidence="1" type="ORF">DW060_03295</name>
</gene>
<comment type="caution">
    <text evidence="1">The sequence shown here is derived from an EMBL/GenBank/DDBJ whole genome shotgun (WGS) entry which is preliminary data.</text>
</comment>
<dbReference type="Proteomes" id="UP000286598">
    <property type="component" value="Unassembled WGS sequence"/>
</dbReference>
<dbReference type="EMBL" id="QRNO01000010">
    <property type="protein sequence ID" value="RHK51942.1"/>
    <property type="molecule type" value="Genomic_DNA"/>
</dbReference>
<name>A0A415GPR6_9BACT</name>
<accession>A0A415GPR6</accession>
<dbReference type="AlphaFoldDB" id="A0A415GPR6"/>
<evidence type="ECO:0000313" key="2">
    <source>
        <dbReference type="Proteomes" id="UP000286598"/>
    </source>
</evidence>
<evidence type="ECO:0000313" key="1">
    <source>
        <dbReference type="EMBL" id="RHK51942.1"/>
    </source>
</evidence>
<organism evidence="1 2">
    <name type="scientific">Leyella stercorea</name>
    <dbReference type="NCBI Taxonomy" id="363265"/>
    <lineage>
        <taxon>Bacteria</taxon>
        <taxon>Pseudomonadati</taxon>
        <taxon>Bacteroidota</taxon>
        <taxon>Bacteroidia</taxon>
        <taxon>Bacteroidales</taxon>
        <taxon>Prevotellaceae</taxon>
        <taxon>Leyella</taxon>
    </lineage>
</organism>
<keyword evidence="2" id="KW-1185">Reference proteome</keyword>
<protein>
    <submittedName>
        <fullName evidence="1">Uncharacterized protein</fullName>
    </submittedName>
</protein>
<proteinExistence type="predicted"/>